<proteinExistence type="predicted"/>
<sequence>MNSAPGFGRKSSCGKPVGQNVVLTIPVTFRSILVHAFGSIPVYPGSSAFGSIPVSFGSIPVLISNATPIISKQGTSSHGGNGVRAVARRKKGMLLIIFGYIL</sequence>
<reference evidence="1 2" key="1">
    <citation type="submission" date="2017-11" db="EMBL/GenBank/DDBJ databases">
        <title>De-novo sequencing of pomegranate (Punica granatum L.) genome.</title>
        <authorList>
            <person name="Akparov Z."/>
            <person name="Amiraslanov A."/>
            <person name="Hajiyeva S."/>
            <person name="Abbasov M."/>
            <person name="Kaur K."/>
            <person name="Hamwieh A."/>
            <person name="Solovyev V."/>
            <person name="Salamov A."/>
            <person name="Braich B."/>
            <person name="Kosarev P."/>
            <person name="Mahmoud A."/>
            <person name="Hajiyev E."/>
            <person name="Babayeva S."/>
            <person name="Izzatullayeva V."/>
            <person name="Mammadov A."/>
            <person name="Mammadov A."/>
            <person name="Sharifova S."/>
            <person name="Ojaghi J."/>
            <person name="Eynullazada K."/>
            <person name="Bayramov B."/>
            <person name="Abdulazimova A."/>
            <person name="Shahmuradov I."/>
        </authorList>
    </citation>
    <scope>NUCLEOTIDE SEQUENCE [LARGE SCALE GENOMIC DNA]</scope>
    <source>
        <strain evidence="2">cv. AG2017</strain>
        <tissue evidence="1">Leaf</tissue>
    </source>
</reference>
<protein>
    <submittedName>
        <fullName evidence="1">Uncharacterized protein</fullName>
    </submittedName>
</protein>
<name>A0A2I0HSY2_PUNGR</name>
<keyword evidence="2" id="KW-1185">Reference proteome</keyword>
<accession>A0A2I0HSY2</accession>
<comment type="caution">
    <text evidence="1">The sequence shown here is derived from an EMBL/GenBank/DDBJ whole genome shotgun (WGS) entry which is preliminary data.</text>
</comment>
<organism evidence="1 2">
    <name type="scientific">Punica granatum</name>
    <name type="common">Pomegranate</name>
    <dbReference type="NCBI Taxonomy" id="22663"/>
    <lineage>
        <taxon>Eukaryota</taxon>
        <taxon>Viridiplantae</taxon>
        <taxon>Streptophyta</taxon>
        <taxon>Embryophyta</taxon>
        <taxon>Tracheophyta</taxon>
        <taxon>Spermatophyta</taxon>
        <taxon>Magnoliopsida</taxon>
        <taxon>eudicotyledons</taxon>
        <taxon>Gunneridae</taxon>
        <taxon>Pentapetalae</taxon>
        <taxon>rosids</taxon>
        <taxon>malvids</taxon>
        <taxon>Myrtales</taxon>
        <taxon>Lythraceae</taxon>
        <taxon>Punica</taxon>
    </lineage>
</organism>
<dbReference type="AlphaFoldDB" id="A0A2I0HSY2"/>
<gene>
    <name evidence="1" type="ORF">CRG98_045223</name>
</gene>
<dbReference type="EMBL" id="PGOL01005949">
    <property type="protein sequence ID" value="PKI34386.1"/>
    <property type="molecule type" value="Genomic_DNA"/>
</dbReference>
<evidence type="ECO:0000313" key="1">
    <source>
        <dbReference type="EMBL" id="PKI34386.1"/>
    </source>
</evidence>
<evidence type="ECO:0000313" key="2">
    <source>
        <dbReference type="Proteomes" id="UP000233551"/>
    </source>
</evidence>
<dbReference type="Proteomes" id="UP000233551">
    <property type="component" value="Unassembled WGS sequence"/>
</dbReference>